<keyword evidence="3" id="KW-1185">Reference proteome</keyword>
<dbReference type="AlphaFoldDB" id="A0A5N5EHZ4"/>
<evidence type="ECO:0000313" key="3">
    <source>
        <dbReference type="Proteomes" id="UP000326907"/>
    </source>
</evidence>
<sequence>MTALTHASASDLLTGDQYLSLHLLETFTAALPVRDENGMPKAFVYGGDLRTMITSQARRRAERTYSRERANAGQGALADYTMGIRTREWAKLTAAALSAEHAWDKTEALATAKAILEGLGLKFGTKPNTLDLTQVLLFAPEDAGQVIAAYVHENRDTVAAWTSDYIQARDAKAANEAAKKAKAAAARKAKKDGTPTPEEAPDSSTGDDESLPTQPKEIREAVLTALAPRDAIDIALYGRFLAEIADSPNVDGAIQSGHAFTVHAAEHIDDFYAAADDAKLHRKEHALDFLDTADDAGAGTTGYQSLITGTFYRHAVLDRYKIRMNLLAAGMKPDEAETAATAAEHEFVEAFTNAIPHAKKNTTASTGVLPKLVMSFTGQRPFNYAGAFEKPIDETTDGPASIAAAERLLKQHTLVLRKRTDISPASFLTYDLDVQELLDTHIAANTLPGTEAANTEELTGA</sequence>
<dbReference type="RefSeq" id="WP_151513648.1">
    <property type="nucleotide sequence ID" value="NZ_VYUA01000056.1"/>
</dbReference>
<accession>A0A5N5EHZ4</accession>
<dbReference type="Pfam" id="PF09344">
    <property type="entry name" value="Cas_CT1975"/>
    <property type="match status" value="1"/>
</dbReference>
<organism evidence="2 3">
    <name type="scientific">Streptomyces arboris</name>
    <dbReference type="NCBI Taxonomy" id="2600619"/>
    <lineage>
        <taxon>Bacteria</taxon>
        <taxon>Bacillati</taxon>
        <taxon>Actinomycetota</taxon>
        <taxon>Actinomycetes</taxon>
        <taxon>Kitasatosporales</taxon>
        <taxon>Streptomycetaceae</taxon>
        <taxon>Streptomyces</taxon>
    </lineage>
</organism>
<dbReference type="InterPro" id="IPR010148">
    <property type="entry name" value="CRISPR-assoc_prot_CT1975"/>
</dbReference>
<reference evidence="2 3" key="1">
    <citation type="submission" date="2019-09" db="EMBL/GenBank/DDBJ databases">
        <authorList>
            <person name="Liu P."/>
        </authorList>
    </citation>
    <scope>NUCLEOTIDE SEQUENCE [LARGE SCALE GENOMIC DNA]</scope>
    <source>
        <strain evidence="2 3">TRM68085</strain>
    </source>
</reference>
<protein>
    <submittedName>
        <fullName evidence="2">CRISPR-associated protein</fullName>
    </submittedName>
</protein>
<feature type="region of interest" description="Disordered" evidence="1">
    <location>
        <begin position="182"/>
        <end position="213"/>
    </location>
</feature>
<comment type="caution">
    <text evidence="2">The sequence shown here is derived from an EMBL/GenBank/DDBJ whole genome shotgun (WGS) entry which is preliminary data.</text>
</comment>
<proteinExistence type="predicted"/>
<gene>
    <name evidence="2" type="ORF">F5983_33780</name>
</gene>
<evidence type="ECO:0000256" key="1">
    <source>
        <dbReference type="SAM" id="MobiDB-lite"/>
    </source>
</evidence>
<evidence type="ECO:0000313" key="2">
    <source>
        <dbReference type="EMBL" id="KAB2588202.1"/>
    </source>
</evidence>
<dbReference type="EMBL" id="VYUA01000056">
    <property type="protein sequence ID" value="KAB2588202.1"/>
    <property type="molecule type" value="Genomic_DNA"/>
</dbReference>
<feature type="compositionally biased region" description="Acidic residues" evidence="1">
    <location>
        <begin position="199"/>
        <end position="210"/>
    </location>
</feature>
<name>A0A5N5EHZ4_9ACTN</name>
<dbReference type="Proteomes" id="UP000326907">
    <property type="component" value="Unassembled WGS sequence"/>
</dbReference>